<dbReference type="Proteomes" id="UP000076586">
    <property type="component" value="Unassembled WGS sequence"/>
</dbReference>
<comment type="caution">
    <text evidence="1">The sequence shown here is derived from an EMBL/GenBank/DDBJ whole genome shotgun (WGS) entry which is preliminary data.</text>
</comment>
<dbReference type="PANTHER" id="PTHR39662">
    <property type="entry name" value="DUF354 DOMAIN-CONTAINING PROTEIN-RELATED"/>
    <property type="match status" value="1"/>
</dbReference>
<evidence type="ECO:0000313" key="2">
    <source>
        <dbReference type="Proteomes" id="UP000076586"/>
    </source>
</evidence>
<keyword evidence="2" id="KW-1185">Reference proteome</keyword>
<dbReference type="RefSeq" id="WP_068701416.1">
    <property type="nucleotide sequence ID" value="NZ_BDCR01000001.1"/>
</dbReference>
<dbReference type="PANTHER" id="PTHR39662:SF1">
    <property type="entry name" value="DUF354 DOMAIN-CONTAINING PROTEIN"/>
    <property type="match status" value="1"/>
</dbReference>
<dbReference type="EMBL" id="BDCR01000001">
    <property type="protein sequence ID" value="GAT61758.1"/>
    <property type="molecule type" value="Genomic_DNA"/>
</dbReference>
<evidence type="ECO:0008006" key="3">
    <source>
        <dbReference type="Google" id="ProtNLM"/>
    </source>
</evidence>
<organism evidence="1 2">
    <name type="scientific">Paludibacter jiangxiensis</name>
    <dbReference type="NCBI Taxonomy" id="681398"/>
    <lineage>
        <taxon>Bacteria</taxon>
        <taxon>Pseudomonadati</taxon>
        <taxon>Bacteroidota</taxon>
        <taxon>Bacteroidia</taxon>
        <taxon>Bacteroidales</taxon>
        <taxon>Paludibacteraceae</taxon>
        <taxon>Paludibacter</taxon>
    </lineage>
</organism>
<name>A0A170YEY7_9BACT</name>
<protein>
    <recommendedName>
        <fullName evidence="3">DUF354 domain-containing protein</fullName>
    </recommendedName>
</protein>
<dbReference type="InterPro" id="IPR007152">
    <property type="entry name" value="DUF354"/>
</dbReference>
<reference evidence="2" key="1">
    <citation type="submission" date="2016-04" db="EMBL/GenBank/DDBJ databases">
        <title>Draft genome sequence of Paludibacter jiangxiensis strain NM7.</title>
        <authorList>
            <person name="Qiu Y."/>
            <person name="Matsuura N."/>
            <person name="Ohashi A."/>
            <person name="Tourlousse M.D."/>
            <person name="Sekiguchi Y."/>
        </authorList>
    </citation>
    <scope>NUCLEOTIDE SEQUENCE [LARGE SCALE GENOMIC DNA]</scope>
    <source>
        <strain evidence="2">NM7</strain>
    </source>
</reference>
<evidence type="ECO:0000313" key="1">
    <source>
        <dbReference type="EMBL" id="GAT61758.1"/>
    </source>
</evidence>
<dbReference type="AlphaFoldDB" id="A0A170YEY7"/>
<accession>A0A170YEY7</accession>
<dbReference type="STRING" id="681398.PJIAN_1341"/>
<reference evidence="2" key="2">
    <citation type="journal article" date="2017" name="Genome Announc.">
        <title>Draft genome sequence of Paludibacter jiangxiensis NM7(T), a propionate-producing fermentative bacterium.</title>
        <authorList>
            <person name="Qiu Y.-L."/>
            <person name="Tourlousse D.M."/>
            <person name="Matsuura N."/>
            <person name="Ohashi A."/>
            <person name="Sekiguchi Y."/>
        </authorList>
    </citation>
    <scope>NUCLEOTIDE SEQUENCE [LARGE SCALE GENOMIC DNA]</scope>
    <source>
        <strain evidence="2">NM7</strain>
    </source>
</reference>
<dbReference type="PIRSF" id="PIRSF005357">
    <property type="entry name" value="UCP005357"/>
    <property type="match status" value="1"/>
</dbReference>
<sequence length="354" mass="39996">MNILFDINHPAHVHLFKHTIRTLKQHGHLVIVTVKDIPAAKQLLKSESIEYISLTGKKRDSLLGKALMQLHYNFFIWKLAVNKHIDLGAGSSVTIAQVSRFCKMKSIFLDDDDDNVEPLVVKHVHPFCNTILSPAALTGKRKAKNVIYYNGTHELAYLHPTRFVPNIKTLESIGVNPSDSYFILRFNAFKAHHDGNVYGLTLEQKLKLVQLLAGYGKVLITAEREIEPALEPYRLSVSPEKIHDLLAFATLFAGDSQTMTSEAAILGTPAFRCNSLVGELSCIEDLEHNFGLAFGYKPEEFENMLDDIKKILNNPNSKAEWQAKRAEFLKNRIDTTIFLVNFIENYPHSTKSIQ</sequence>
<gene>
    <name evidence="1" type="ORF">PJIAN_1341</name>
</gene>
<dbReference type="Pfam" id="PF04007">
    <property type="entry name" value="DUF354"/>
    <property type="match status" value="1"/>
</dbReference>
<dbReference type="OrthoDB" id="7058268at2"/>
<proteinExistence type="predicted"/>